<name>A0A5S5C7S9_9FLAO</name>
<gene>
    <name evidence="1" type="ORF">BD809_103293</name>
</gene>
<accession>A0A5S5C7S9</accession>
<sequence>MRKTTLIENFNSQNLAEKYFNIWNDGQHLFTVNDYNRDFQYSIFYIKGLFAEVIYNKLDGNILTINSFSDKKKLQFYLDTDFS</sequence>
<proteinExistence type="predicted"/>
<evidence type="ECO:0000313" key="2">
    <source>
        <dbReference type="Proteomes" id="UP000324376"/>
    </source>
</evidence>
<dbReference type="EMBL" id="VNHU01000003">
    <property type="protein sequence ID" value="TYP75229.1"/>
    <property type="molecule type" value="Genomic_DNA"/>
</dbReference>
<keyword evidence="2" id="KW-1185">Reference proteome</keyword>
<organism evidence="1 2">
    <name type="scientific">Aquimarina intermedia</name>
    <dbReference type="NCBI Taxonomy" id="350814"/>
    <lineage>
        <taxon>Bacteria</taxon>
        <taxon>Pseudomonadati</taxon>
        <taxon>Bacteroidota</taxon>
        <taxon>Flavobacteriia</taxon>
        <taxon>Flavobacteriales</taxon>
        <taxon>Flavobacteriaceae</taxon>
        <taxon>Aquimarina</taxon>
    </lineage>
</organism>
<reference evidence="1 2" key="1">
    <citation type="submission" date="2019-07" db="EMBL/GenBank/DDBJ databases">
        <title>Genomic Encyclopedia of Archaeal and Bacterial Type Strains, Phase II (KMG-II): from individual species to whole genera.</title>
        <authorList>
            <person name="Goeker M."/>
        </authorList>
    </citation>
    <scope>NUCLEOTIDE SEQUENCE [LARGE SCALE GENOMIC DNA]</scope>
    <source>
        <strain evidence="1 2">DSM 17527</strain>
    </source>
</reference>
<dbReference type="AlphaFoldDB" id="A0A5S5C7S9"/>
<dbReference type="RefSeq" id="WP_148782221.1">
    <property type="nucleotide sequence ID" value="NZ_VNHU01000003.1"/>
</dbReference>
<comment type="caution">
    <text evidence="1">The sequence shown here is derived from an EMBL/GenBank/DDBJ whole genome shotgun (WGS) entry which is preliminary data.</text>
</comment>
<protein>
    <submittedName>
        <fullName evidence="1">Uncharacterized protein</fullName>
    </submittedName>
</protein>
<dbReference type="Proteomes" id="UP000324376">
    <property type="component" value="Unassembled WGS sequence"/>
</dbReference>
<evidence type="ECO:0000313" key="1">
    <source>
        <dbReference type="EMBL" id="TYP75229.1"/>
    </source>
</evidence>
<dbReference type="OrthoDB" id="1163336at2"/>